<dbReference type="Proteomes" id="UP000736164">
    <property type="component" value="Unassembled WGS sequence"/>
</dbReference>
<proteinExistence type="predicted"/>
<organism evidence="1 2">
    <name type="scientific">Atractosteus spatula</name>
    <name type="common">Alligator gar</name>
    <name type="synonym">Lepisosteus spatula</name>
    <dbReference type="NCBI Taxonomy" id="7917"/>
    <lineage>
        <taxon>Eukaryota</taxon>
        <taxon>Metazoa</taxon>
        <taxon>Chordata</taxon>
        <taxon>Craniata</taxon>
        <taxon>Vertebrata</taxon>
        <taxon>Euteleostomi</taxon>
        <taxon>Actinopterygii</taxon>
        <taxon>Neopterygii</taxon>
        <taxon>Holostei</taxon>
        <taxon>Semionotiformes</taxon>
        <taxon>Lepisosteidae</taxon>
        <taxon>Atractosteus</taxon>
    </lineage>
</organism>
<protein>
    <submittedName>
        <fullName evidence="1">GTD2B protein</fullName>
    </submittedName>
</protein>
<feature type="non-terminal residue" evidence="1">
    <location>
        <position position="379"/>
    </location>
</feature>
<sequence length="379" mass="43218">IEDSIRASFIISEMIAKSPRLFTEGQFIKDCFIKASNIFCPNRKKVFEGRHLSANTVASRITELGNNVHKETTSERHGTVCFKNWKYALKTQVSGNGAPAMSSENVVVVGLLKAKLNNLGVSGTFTAIHCILHQEVLCGKSLKMKEVMDVVVKTINFICSRSLNHRQFSYFLSSIDSKYGELLYHTKVRWLSQGNVLKRFFALREEIALFMSMKNKDVPRLADPTFISHFAFLTDITEDLNALSLKLQGTKQVITQMYDSVKSFKCKLSSWAKQRTDGNLAHFSALQSLGMVEPHCLKEYTDVTNNLRKEFDRRFKEFKVLEPQLKVFATPFAVEVDSVSEEFQMDIVELQCDTILKQKYMDVGDPDFYKFLSQEGFRG</sequence>
<accession>A0A8J7P4L4</accession>
<evidence type="ECO:0000313" key="1">
    <source>
        <dbReference type="EMBL" id="MBN3323638.1"/>
    </source>
</evidence>
<feature type="non-terminal residue" evidence="1">
    <location>
        <position position="1"/>
    </location>
</feature>
<dbReference type="EMBL" id="JAAWVO010066190">
    <property type="protein sequence ID" value="MBN3323638.1"/>
    <property type="molecule type" value="Genomic_DNA"/>
</dbReference>
<dbReference type="PANTHER" id="PTHR45913:SF5">
    <property type="entry name" value="GENERAL TRANSCRIPTION FACTOR II-I REPEAT DOMAIN-CONTAINING PROTEIN 2A-LIKE PROTEIN"/>
    <property type="match status" value="1"/>
</dbReference>
<name>A0A8J7P4L4_ATRSP</name>
<reference evidence="1" key="1">
    <citation type="journal article" date="2021" name="Cell">
        <title>Tracing the genetic footprints of vertebrate landing in non-teleost ray-finned fishes.</title>
        <authorList>
            <person name="Bi X."/>
            <person name="Wang K."/>
            <person name="Yang L."/>
            <person name="Pan H."/>
            <person name="Jiang H."/>
            <person name="Wei Q."/>
            <person name="Fang M."/>
            <person name="Yu H."/>
            <person name="Zhu C."/>
            <person name="Cai Y."/>
            <person name="He Y."/>
            <person name="Gan X."/>
            <person name="Zeng H."/>
            <person name="Yu D."/>
            <person name="Zhu Y."/>
            <person name="Jiang H."/>
            <person name="Qiu Q."/>
            <person name="Yang H."/>
            <person name="Zhang Y.E."/>
            <person name="Wang W."/>
            <person name="Zhu M."/>
            <person name="He S."/>
            <person name="Zhang G."/>
        </authorList>
    </citation>
    <scope>NUCLEOTIDE SEQUENCE</scope>
    <source>
        <strain evidence="1">Allg_001</strain>
    </source>
</reference>
<gene>
    <name evidence="1" type="ORF">GTO95_0017386</name>
</gene>
<dbReference type="PANTHER" id="PTHR45913">
    <property type="entry name" value="EPM2A-INTERACTING PROTEIN 1"/>
    <property type="match status" value="1"/>
</dbReference>
<keyword evidence="2" id="KW-1185">Reference proteome</keyword>
<dbReference type="AlphaFoldDB" id="A0A8J7P4L4"/>
<evidence type="ECO:0000313" key="2">
    <source>
        <dbReference type="Proteomes" id="UP000736164"/>
    </source>
</evidence>
<comment type="caution">
    <text evidence="1">The sequence shown here is derived from an EMBL/GenBank/DDBJ whole genome shotgun (WGS) entry which is preliminary data.</text>
</comment>